<dbReference type="Pfam" id="PF00657">
    <property type="entry name" value="Lipase_GDSL"/>
    <property type="match status" value="1"/>
</dbReference>
<evidence type="ECO:0000313" key="5">
    <source>
        <dbReference type="EMBL" id="KAJ1685271.1"/>
    </source>
</evidence>
<dbReference type="InterPro" id="IPR001087">
    <property type="entry name" value="GDSL"/>
</dbReference>
<sequence>MQEVARVSITTFVTPEMKLVFLLLLSLPCLGLGKTQISSIFSFGNSYTDTGNLLALGSMNQTLGPVVSDLPPYGMNFFHEPTGRFCDGRLIIDFIAQAFNLPLLPPYLAHNGSYQHGANFAVSGTTGLDLNFFVERNASNPFFLNTTLDVQLEWFMELKPQLCTSFEDCRIFFRKSLFIIGEFGINDFSVAIMAGKTLAEVRSYVPYLVKTIEKAVEKLINEGALTIVVPENVPFGCLPSVLSLYPSSNEKDYHPRTGCLIKYNELSLYQNKLLRKSVTRLRLRYPHVRLINAEYYHPMIEFVKYPKQFGFIETPLQVCCGGGGPYNFNIIQGCGMPGVNACQNPSTYLYWDGPHLTEAAYRYIAEGWLRGPYADPPILTAVTKISQSQQMWSNM</sequence>
<protein>
    <submittedName>
        <fullName evidence="5">Uncharacterized protein</fullName>
    </submittedName>
</protein>
<dbReference type="Proteomes" id="UP001151287">
    <property type="component" value="Unassembled WGS sequence"/>
</dbReference>
<organism evidence="5 6">
    <name type="scientific">Rhynchospora breviuscula</name>
    <dbReference type="NCBI Taxonomy" id="2022672"/>
    <lineage>
        <taxon>Eukaryota</taxon>
        <taxon>Viridiplantae</taxon>
        <taxon>Streptophyta</taxon>
        <taxon>Embryophyta</taxon>
        <taxon>Tracheophyta</taxon>
        <taxon>Spermatophyta</taxon>
        <taxon>Magnoliopsida</taxon>
        <taxon>Liliopsida</taxon>
        <taxon>Poales</taxon>
        <taxon>Cyperaceae</taxon>
        <taxon>Cyperoideae</taxon>
        <taxon>Rhynchosporeae</taxon>
        <taxon>Rhynchospora</taxon>
    </lineage>
</organism>
<gene>
    <name evidence="5" type="ORF">LUZ63_016661</name>
</gene>
<dbReference type="Gene3D" id="3.40.50.1110">
    <property type="entry name" value="SGNH hydrolase"/>
    <property type="match status" value="1"/>
</dbReference>
<dbReference type="GO" id="GO:0016788">
    <property type="term" value="F:hydrolase activity, acting on ester bonds"/>
    <property type="evidence" value="ECO:0007669"/>
    <property type="project" value="InterPro"/>
</dbReference>
<evidence type="ECO:0000256" key="1">
    <source>
        <dbReference type="ARBA" id="ARBA00008668"/>
    </source>
</evidence>
<keyword evidence="4" id="KW-0325">Glycoprotein</keyword>
<accession>A0A9P9ZBU4</accession>
<dbReference type="InterPro" id="IPR035669">
    <property type="entry name" value="SGNH_plant_lipase-like"/>
</dbReference>
<keyword evidence="6" id="KW-1185">Reference proteome</keyword>
<keyword evidence="2" id="KW-0732">Signal</keyword>
<dbReference type="InterPro" id="IPR036514">
    <property type="entry name" value="SGNH_hydro_sf"/>
</dbReference>
<dbReference type="OrthoDB" id="642255at2759"/>
<proteinExistence type="inferred from homology"/>
<comment type="caution">
    <text evidence="5">The sequence shown here is derived from an EMBL/GenBank/DDBJ whole genome shotgun (WGS) entry which is preliminary data.</text>
</comment>
<reference evidence="5" key="1">
    <citation type="journal article" date="2022" name="Cell">
        <title>Repeat-based holocentromeres influence genome architecture and karyotype evolution.</title>
        <authorList>
            <person name="Hofstatter P.G."/>
            <person name="Thangavel G."/>
            <person name="Lux T."/>
            <person name="Neumann P."/>
            <person name="Vondrak T."/>
            <person name="Novak P."/>
            <person name="Zhang M."/>
            <person name="Costa L."/>
            <person name="Castellani M."/>
            <person name="Scott A."/>
            <person name="Toegelov H."/>
            <person name="Fuchs J."/>
            <person name="Mata-Sucre Y."/>
            <person name="Dias Y."/>
            <person name="Vanzela A.L.L."/>
            <person name="Huettel B."/>
            <person name="Almeida C.C.S."/>
            <person name="Simkova H."/>
            <person name="Souza G."/>
            <person name="Pedrosa-Harand A."/>
            <person name="Macas J."/>
            <person name="Mayer K.F.X."/>
            <person name="Houben A."/>
            <person name="Marques A."/>
        </authorList>
    </citation>
    <scope>NUCLEOTIDE SEQUENCE</scope>
    <source>
        <strain evidence="5">RhyBre1mFocal</strain>
    </source>
</reference>
<comment type="similarity">
    <text evidence="1">Belongs to the 'GDSL' lipolytic enzyme family.</text>
</comment>
<dbReference type="PANTHER" id="PTHR22835">
    <property type="entry name" value="ZINC FINGER FYVE DOMAIN CONTAINING PROTEIN"/>
    <property type="match status" value="1"/>
</dbReference>
<dbReference type="SUPFAM" id="SSF52266">
    <property type="entry name" value="SGNH hydrolase"/>
    <property type="match status" value="1"/>
</dbReference>
<name>A0A9P9ZBU4_9POAL</name>
<dbReference type="AlphaFoldDB" id="A0A9P9ZBU4"/>
<dbReference type="EMBL" id="JAMQYH010000005">
    <property type="protein sequence ID" value="KAJ1685271.1"/>
    <property type="molecule type" value="Genomic_DNA"/>
</dbReference>
<dbReference type="PANTHER" id="PTHR22835:SF651">
    <property type="entry name" value="GDSL ESTERASE_LIPASE"/>
    <property type="match status" value="1"/>
</dbReference>
<evidence type="ECO:0000256" key="3">
    <source>
        <dbReference type="ARBA" id="ARBA00022801"/>
    </source>
</evidence>
<dbReference type="CDD" id="cd01837">
    <property type="entry name" value="SGNH_plant_lipase_like"/>
    <property type="match status" value="1"/>
</dbReference>
<evidence type="ECO:0000313" key="6">
    <source>
        <dbReference type="Proteomes" id="UP001151287"/>
    </source>
</evidence>
<evidence type="ECO:0000256" key="4">
    <source>
        <dbReference type="ARBA" id="ARBA00023180"/>
    </source>
</evidence>
<evidence type="ECO:0000256" key="2">
    <source>
        <dbReference type="ARBA" id="ARBA00022729"/>
    </source>
</evidence>
<keyword evidence="3" id="KW-0378">Hydrolase</keyword>